<reference evidence="2" key="1">
    <citation type="submission" date="2017-06" db="EMBL/GenBank/DDBJ databases">
        <authorList>
            <person name="Varghese N."/>
            <person name="Submissions S."/>
        </authorList>
    </citation>
    <scope>NUCLEOTIDE SEQUENCE [LARGE SCALE GENOMIC DNA]</scope>
    <source>
        <strain evidence="2">DSM 22348</strain>
    </source>
</reference>
<dbReference type="OrthoDB" id="5732427at2"/>
<dbReference type="InterPro" id="IPR011051">
    <property type="entry name" value="RmlC_Cupin_sf"/>
</dbReference>
<dbReference type="AlphaFoldDB" id="A0A239C1Y4"/>
<evidence type="ECO:0000313" key="2">
    <source>
        <dbReference type="Proteomes" id="UP000198407"/>
    </source>
</evidence>
<dbReference type="RefSeq" id="WP_042126199.1">
    <property type="nucleotide sequence ID" value="NZ_FZOL01000003.1"/>
</dbReference>
<dbReference type="EMBL" id="FZOL01000003">
    <property type="protein sequence ID" value="SNS14166.1"/>
    <property type="molecule type" value="Genomic_DNA"/>
</dbReference>
<dbReference type="STRING" id="1215104.GCA_000730585_02300"/>
<gene>
    <name evidence="1" type="ORF">SAMN05444352_103326</name>
</gene>
<dbReference type="Gene3D" id="2.60.120.10">
    <property type="entry name" value="Jelly Rolls"/>
    <property type="match status" value="1"/>
</dbReference>
<proteinExistence type="predicted"/>
<evidence type="ECO:0000313" key="1">
    <source>
        <dbReference type="EMBL" id="SNS14166.1"/>
    </source>
</evidence>
<keyword evidence="2" id="KW-1185">Reference proteome</keyword>
<sequence length="180" mass="20285">MNTLEKIIDEVRDAWGPLSSEVVADCQRQLDALVNAPVSEPWLETLHLEAAAQRELYRDPEHGFVLLAHSEAEGLYRPPHDHGRGWVIYAVQQGAIEMGTYARIEDEDGNARLVKRGATVVCAGQTQLYLPGDIHDTRCVAGPALLFRFTERDLKKEDKQARHLTRYIEQAGTWVPETRA</sequence>
<dbReference type="InterPro" id="IPR014710">
    <property type="entry name" value="RmlC-like_jellyroll"/>
</dbReference>
<name>A0A239C1Y4_9PSED</name>
<evidence type="ECO:0008006" key="3">
    <source>
        <dbReference type="Google" id="ProtNLM"/>
    </source>
</evidence>
<accession>A0A239C1Y4</accession>
<organism evidence="1 2">
    <name type="scientific">Pseudomonas japonica</name>
    <dbReference type="NCBI Taxonomy" id="256466"/>
    <lineage>
        <taxon>Bacteria</taxon>
        <taxon>Pseudomonadati</taxon>
        <taxon>Pseudomonadota</taxon>
        <taxon>Gammaproteobacteria</taxon>
        <taxon>Pseudomonadales</taxon>
        <taxon>Pseudomonadaceae</taxon>
        <taxon>Pseudomonas</taxon>
    </lineage>
</organism>
<dbReference type="SUPFAM" id="SSF51182">
    <property type="entry name" value="RmlC-like cupins"/>
    <property type="match status" value="1"/>
</dbReference>
<protein>
    <recommendedName>
        <fullName evidence="3">Cysteine dioxygenase type I</fullName>
    </recommendedName>
</protein>
<dbReference type="Proteomes" id="UP000198407">
    <property type="component" value="Unassembled WGS sequence"/>
</dbReference>